<name>A0A099EVI8_9RHOB</name>
<proteinExistence type="predicted"/>
<evidence type="ECO:0000313" key="3">
    <source>
        <dbReference type="Proteomes" id="UP000029846"/>
    </source>
</evidence>
<dbReference type="Pfam" id="PF13274">
    <property type="entry name" value="SocA_Panacea"/>
    <property type="match status" value="1"/>
</dbReference>
<organism evidence="2 3">
    <name type="scientific">Paracoccus halophilus</name>
    <dbReference type="NCBI Taxonomy" id="376733"/>
    <lineage>
        <taxon>Bacteria</taxon>
        <taxon>Pseudomonadati</taxon>
        <taxon>Pseudomonadota</taxon>
        <taxon>Alphaproteobacteria</taxon>
        <taxon>Rhodobacterales</taxon>
        <taxon>Paracoccaceae</taxon>
        <taxon>Paracoccus</taxon>
    </lineage>
</organism>
<gene>
    <name evidence="2" type="ORF">IT41_17890</name>
</gene>
<dbReference type="AlphaFoldDB" id="A0A099EVI8"/>
<feature type="domain" description="Antitoxin SocA-like Panacea" evidence="1">
    <location>
        <begin position="23"/>
        <end position="114"/>
    </location>
</feature>
<dbReference type="EMBL" id="JRKN01000041">
    <property type="protein sequence ID" value="KGJ02284.1"/>
    <property type="molecule type" value="Genomic_DNA"/>
</dbReference>
<dbReference type="InterPro" id="IPR025272">
    <property type="entry name" value="SocA_Panacea"/>
</dbReference>
<dbReference type="OrthoDB" id="9799173at2"/>
<accession>A0A099EVI8</accession>
<evidence type="ECO:0000259" key="1">
    <source>
        <dbReference type="Pfam" id="PF13274"/>
    </source>
</evidence>
<reference evidence="2 3" key="1">
    <citation type="submission" date="2014-09" db="EMBL/GenBank/DDBJ databases">
        <authorList>
            <person name="McGinnis J.M."/>
            <person name="Wolfgang W.J."/>
        </authorList>
    </citation>
    <scope>NUCLEOTIDE SEQUENCE [LARGE SCALE GENOMIC DNA]</scope>
    <source>
        <strain evidence="2 3">JCM 14014</strain>
    </source>
</reference>
<dbReference type="eggNOG" id="COG3600">
    <property type="taxonomic scope" value="Bacteria"/>
</dbReference>
<dbReference type="Proteomes" id="UP000029846">
    <property type="component" value="Unassembled WGS sequence"/>
</dbReference>
<reference evidence="2 3" key="2">
    <citation type="submission" date="2014-10" db="EMBL/GenBank/DDBJ databases">
        <title>Paracoccus sanguinis sp. nov., isolated from clinical specimens of New York State patients.</title>
        <authorList>
            <person name="Mingle L.A."/>
            <person name="Cole J.A."/>
            <person name="Lapierre P."/>
            <person name="Musser K.A."/>
        </authorList>
    </citation>
    <scope>NUCLEOTIDE SEQUENCE [LARGE SCALE GENOMIC DNA]</scope>
    <source>
        <strain evidence="2 3">JCM 14014</strain>
    </source>
</reference>
<dbReference type="RefSeq" id="WP_036743752.1">
    <property type="nucleotide sequence ID" value="NZ_FOJO01000037.1"/>
</dbReference>
<protein>
    <submittedName>
        <fullName evidence="2">Prophage ps3 protein 01</fullName>
    </submittedName>
</protein>
<sequence length="141" mass="16299">MADVFDTATYILEQRGPMTTMKLQKLIYYSQAWSTVWDDDVIFPESIEAWRNGPVVRELWQDMKGQFRVDAVSRGSSANLTDTQKETIARVLSFYGDKDAQWLSDLTHMEDPWKKAYAEGQNTEIFPAWLVEYYSSIAPAK</sequence>
<keyword evidence="3" id="KW-1185">Reference proteome</keyword>
<evidence type="ECO:0000313" key="2">
    <source>
        <dbReference type="EMBL" id="KGJ02284.1"/>
    </source>
</evidence>
<comment type="caution">
    <text evidence="2">The sequence shown here is derived from an EMBL/GenBank/DDBJ whole genome shotgun (WGS) entry which is preliminary data.</text>
</comment>